<reference evidence="3 4" key="1">
    <citation type="submission" date="2017-12" db="EMBL/GenBank/DDBJ databases">
        <title>The genome sequence of Caulobacter sp. 410.</title>
        <authorList>
            <person name="Gao J."/>
            <person name="Mao X."/>
            <person name="Sun J."/>
        </authorList>
    </citation>
    <scope>NUCLEOTIDE SEQUENCE [LARGE SCALE GENOMIC DNA]</scope>
    <source>
        <strain evidence="3 4">410</strain>
    </source>
</reference>
<evidence type="ECO:0000313" key="3">
    <source>
        <dbReference type="EMBL" id="PLR24356.1"/>
    </source>
</evidence>
<accession>A0A2N5DEG7</accession>
<evidence type="ECO:0000259" key="2">
    <source>
        <dbReference type="Pfam" id="PF00144"/>
    </source>
</evidence>
<dbReference type="InterPro" id="IPR050491">
    <property type="entry name" value="AmpC-like"/>
</dbReference>
<organism evidence="3 4">
    <name type="scientific">Caulobacter zeae</name>
    <dbReference type="NCBI Taxonomy" id="2055137"/>
    <lineage>
        <taxon>Bacteria</taxon>
        <taxon>Pseudomonadati</taxon>
        <taxon>Pseudomonadota</taxon>
        <taxon>Alphaproteobacteria</taxon>
        <taxon>Caulobacterales</taxon>
        <taxon>Caulobacteraceae</taxon>
        <taxon>Caulobacter</taxon>
    </lineage>
</organism>
<keyword evidence="3" id="KW-0378">Hydrolase</keyword>
<feature type="chain" id="PRO_5014807804" evidence="1">
    <location>
        <begin position="23"/>
        <end position="479"/>
    </location>
</feature>
<protein>
    <submittedName>
        <fullName evidence="3">Serine hydrolase</fullName>
    </submittedName>
</protein>
<dbReference type="InterPro" id="IPR012338">
    <property type="entry name" value="Beta-lactam/transpept-like"/>
</dbReference>
<dbReference type="GO" id="GO:0016787">
    <property type="term" value="F:hydrolase activity"/>
    <property type="evidence" value="ECO:0007669"/>
    <property type="project" value="UniProtKB-KW"/>
</dbReference>
<keyword evidence="4" id="KW-1185">Reference proteome</keyword>
<dbReference type="PANTHER" id="PTHR46825:SF9">
    <property type="entry name" value="BETA-LACTAMASE-RELATED DOMAIN-CONTAINING PROTEIN"/>
    <property type="match status" value="1"/>
</dbReference>
<dbReference type="Proteomes" id="UP000234479">
    <property type="component" value="Unassembled WGS sequence"/>
</dbReference>
<evidence type="ECO:0000313" key="4">
    <source>
        <dbReference type="Proteomes" id="UP000234479"/>
    </source>
</evidence>
<feature type="domain" description="Beta-lactamase-related" evidence="2">
    <location>
        <begin position="34"/>
        <end position="352"/>
    </location>
</feature>
<sequence length="479" mass="49941">MIRILGPLVGALAALLPVSVSAQPLSQAEIVRVDAAAAKALADSPTPSLSIAVVRGGRLVFAKAYGLERLDPPTPADVDARYNIGSVSKQFTAAVLLRLADQGQLRLDDKAAAHVAGLSGADRITLRQVLDHTAGYNSYFMLDFMPAEGERPVDPAQIARRWGGAPLDFAPGARWAYSNTGYVVAGLAAQHASGRSLPALLSDEIFTPLGMARAGAAYERPLGSADVAAYTRIATASPRAAPAVGRGWEFAAGGLAMTASDLARWDMAMLEGRLLSPAAWTALTTPARLNDGTLTDYGLGVYVDTARGRRRVRHDGLSSGFAAENRVYPDDGAAIVVLANADFGAAPRQVADAIEAMLLPAGAEASAAAPPATAPAAPAIDEAALATAKALRRQLADGTLDRSRLTPELSAHLDGAVLADYRAGLGVLGEPTGFVQLRHDEIGGLRASLYEVVWEKTKLICVLRLAPDGKVASFAVFEP</sequence>
<dbReference type="OrthoDB" id="5377981at2"/>
<name>A0A2N5DEG7_9CAUL</name>
<dbReference type="InterPro" id="IPR001466">
    <property type="entry name" value="Beta-lactam-related"/>
</dbReference>
<dbReference type="Gene3D" id="3.40.710.10">
    <property type="entry name" value="DD-peptidase/beta-lactamase superfamily"/>
    <property type="match status" value="1"/>
</dbReference>
<gene>
    <name evidence="3" type="ORF">SGCZBJ_13850</name>
</gene>
<dbReference type="Pfam" id="PF00144">
    <property type="entry name" value="Beta-lactamase"/>
    <property type="match status" value="1"/>
</dbReference>
<dbReference type="SUPFAM" id="SSF56601">
    <property type="entry name" value="beta-lactamase/transpeptidase-like"/>
    <property type="match status" value="1"/>
</dbReference>
<dbReference type="EMBL" id="PJRS01000023">
    <property type="protein sequence ID" value="PLR24356.1"/>
    <property type="molecule type" value="Genomic_DNA"/>
</dbReference>
<proteinExistence type="predicted"/>
<dbReference type="RefSeq" id="WP_101718588.1">
    <property type="nucleotide sequence ID" value="NZ_PJRS01000023.1"/>
</dbReference>
<dbReference type="AlphaFoldDB" id="A0A2N5DEG7"/>
<comment type="caution">
    <text evidence="3">The sequence shown here is derived from an EMBL/GenBank/DDBJ whole genome shotgun (WGS) entry which is preliminary data.</text>
</comment>
<dbReference type="PANTHER" id="PTHR46825">
    <property type="entry name" value="D-ALANYL-D-ALANINE-CARBOXYPEPTIDASE/ENDOPEPTIDASE AMPH"/>
    <property type="match status" value="1"/>
</dbReference>
<feature type="signal peptide" evidence="1">
    <location>
        <begin position="1"/>
        <end position="22"/>
    </location>
</feature>
<keyword evidence="1" id="KW-0732">Signal</keyword>
<evidence type="ECO:0000256" key="1">
    <source>
        <dbReference type="SAM" id="SignalP"/>
    </source>
</evidence>